<name>M1UIZ1_9CORY</name>
<dbReference type="AlphaFoldDB" id="M1UIZ1"/>
<dbReference type="Pfam" id="PF01936">
    <property type="entry name" value="NYN"/>
    <property type="match status" value="1"/>
</dbReference>
<dbReference type="PATRIC" id="fig|1121353.3.peg.306"/>
<proteinExistence type="predicted"/>
<evidence type="ECO:0000259" key="1">
    <source>
        <dbReference type="Pfam" id="PF01936"/>
    </source>
</evidence>
<dbReference type="HOGENOM" id="CLU_085023_0_0_11"/>
<dbReference type="RefSeq" id="WP_015650203.1">
    <property type="nucleotide sequence ID" value="NC_020506.1"/>
</dbReference>
<dbReference type="eggNOG" id="COG1432">
    <property type="taxonomic scope" value="Bacteria"/>
</dbReference>
<reference evidence="2 3" key="1">
    <citation type="submission" date="2013-02" db="EMBL/GenBank/DDBJ databases">
        <title>The complete genome sequence of Corynebacterium callunae DSM 20147.</title>
        <authorList>
            <person name="Ruckert C."/>
            <person name="Albersmeier A."/>
            <person name="Kalinowski J."/>
        </authorList>
    </citation>
    <scope>NUCLEOTIDE SEQUENCE [LARGE SCALE GENOMIC DNA]</scope>
    <source>
        <strain evidence="2 3">DSM 20147</strain>
    </source>
</reference>
<protein>
    <recommendedName>
        <fullName evidence="1">NYN domain-containing protein</fullName>
    </recommendedName>
</protein>
<dbReference type="CDD" id="cd18722">
    <property type="entry name" value="PIN_NicB-like"/>
    <property type="match status" value="1"/>
</dbReference>
<feature type="domain" description="NYN" evidence="1">
    <location>
        <begin position="123"/>
        <end position="206"/>
    </location>
</feature>
<sequence length="260" mass="30405">MSQKMRSNETYRQPQLRPVLTAILIDGGFYRRRAYSLFGDKSPEDRANELEEYARRHIRKSRSSLYRIFYYDCPPSEKVIFHPLTRTQVNLGKSEQFRWTNDFFDALNHKRKFALRRGEELETQQGYSLKQKSLKKLLNGTLKLEELTEADFSLDITQKGVDMRIGLDIASLAERKTVNQIVMITGDSDFVPAAKHARREGIDFILDPMWADIARSLSEHIDGVRQCVKNYPENKRDPLYFENLHKEILPTVSQVDEEEL</sequence>
<gene>
    <name evidence="2" type="ORF">H924_01465</name>
</gene>
<evidence type="ECO:0000313" key="3">
    <source>
        <dbReference type="Proteomes" id="UP000011760"/>
    </source>
</evidence>
<accession>M1UIZ1</accession>
<dbReference type="STRING" id="1121353.H924_01465"/>
<dbReference type="KEGG" id="ccn:H924_01465"/>
<evidence type="ECO:0000313" key="2">
    <source>
        <dbReference type="EMBL" id="AGG65749.1"/>
    </source>
</evidence>
<dbReference type="GO" id="GO:0004540">
    <property type="term" value="F:RNA nuclease activity"/>
    <property type="evidence" value="ECO:0007669"/>
    <property type="project" value="InterPro"/>
</dbReference>
<dbReference type="Proteomes" id="UP000011760">
    <property type="component" value="Chromosome"/>
</dbReference>
<keyword evidence="3" id="KW-1185">Reference proteome</keyword>
<dbReference type="EMBL" id="CP004354">
    <property type="protein sequence ID" value="AGG65749.1"/>
    <property type="molecule type" value="Genomic_DNA"/>
</dbReference>
<dbReference type="InterPro" id="IPR021139">
    <property type="entry name" value="NYN"/>
</dbReference>
<dbReference type="Gene3D" id="3.40.50.1010">
    <property type="entry name" value="5'-nuclease"/>
    <property type="match status" value="1"/>
</dbReference>
<organism evidence="2 3">
    <name type="scientific">Corynebacterium callunae DSM 20147</name>
    <dbReference type="NCBI Taxonomy" id="1121353"/>
    <lineage>
        <taxon>Bacteria</taxon>
        <taxon>Bacillati</taxon>
        <taxon>Actinomycetota</taxon>
        <taxon>Actinomycetes</taxon>
        <taxon>Mycobacteriales</taxon>
        <taxon>Corynebacteriaceae</taxon>
        <taxon>Corynebacterium</taxon>
    </lineage>
</organism>